<evidence type="ECO:0000313" key="2">
    <source>
        <dbReference type="Proteomes" id="UP000199691"/>
    </source>
</evidence>
<name>A0A1H0MQ21_9PSEU</name>
<accession>A0A1H0MQ21</accession>
<reference evidence="2" key="1">
    <citation type="submission" date="2016-10" db="EMBL/GenBank/DDBJ databases">
        <authorList>
            <person name="Varghese N."/>
            <person name="Submissions S."/>
        </authorList>
    </citation>
    <scope>NUCLEOTIDE SEQUENCE [LARGE SCALE GENOMIC DNA]</scope>
    <source>
        <strain evidence="2">CGMCC 4.6609</strain>
    </source>
</reference>
<dbReference type="EMBL" id="FNIX01000004">
    <property type="protein sequence ID" value="SDO82528.1"/>
    <property type="molecule type" value="Genomic_DNA"/>
</dbReference>
<sequence length="138" mass="15422">MNRFWEHEYFRALLALGLPAEDFAVTGSAVLYAHGVIGDPRDLDVLARGKAWDRVARLGEPKPTPLAEGAEIALGDIQFLDRWFPGWDTDVLIDEADVLHGLRFVRLEVIRATKAMLGRPRDLEHVELIDAHVAKGLT</sequence>
<dbReference type="InterPro" id="IPR043519">
    <property type="entry name" value="NT_sf"/>
</dbReference>
<evidence type="ECO:0000313" key="1">
    <source>
        <dbReference type="EMBL" id="SDO82528.1"/>
    </source>
</evidence>
<gene>
    <name evidence="1" type="ORF">SAMN05421507_10478</name>
</gene>
<evidence type="ECO:0008006" key="3">
    <source>
        <dbReference type="Google" id="ProtNLM"/>
    </source>
</evidence>
<dbReference type="STRING" id="641025.SAMN05421507_10478"/>
<dbReference type="AlphaFoldDB" id="A0A1H0MQ21"/>
<dbReference type="Proteomes" id="UP000199691">
    <property type="component" value="Unassembled WGS sequence"/>
</dbReference>
<keyword evidence="2" id="KW-1185">Reference proteome</keyword>
<dbReference type="SUPFAM" id="SSF81301">
    <property type="entry name" value="Nucleotidyltransferase"/>
    <property type="match status" value="1"/>
</dbReference>
<protein>
    <recommendedName>
        <fullName evidence="3">Nucleotidyltransferase</fullName>
    </recommendedName>
</protein>
<proteinExistence type="predicted"/>
<organism evidence="1 2">
    <name type="scientific">Lentzea jiangxiensis</name>
    <dbReference type="NCBI Taxonomy" id="641025"/>
    <lineage>
        <taxon>Bacteria</taxon>
        <taxon>Bacillati</taxon>
        <taxon>Actinomycetota</taxon>
        <taxon>Actinomycetes</taxon>
        <taxon>Pseudonocardiales</taxon>
        <taxon>Pseudonocardiaceae</taxon>
        <taxon>Lentzea</taxon>
    </lineage>
</organism>
<dbReference type="RefSeq" id="WP_090097325.1">
    <property type="nucleotide sequence ID" value="NZ_FNIX01000004.1"/>
</dbReference>
<dbReference type="OrthoDB" id="5192884at2"/>